<dbReference type="Pfam" id="PF01541">
    <property type="entry name" value="GIY-YIG"/>
    <property type="match status" value="1"/>
</dbReference>
<proteinExistence type="inferred from homology"/>
<evidence type="ECO:0000313" key="5">
    <source>
        <dbReference type="Proteomes" id="UP000309133"/>
    </source>
</evidence>
<feature type="domain" description="GIY-YIG" evidence="3">
    <location>
        <begin position="1"/>
        <end position="75"/>
    </location>
</feature>
<dbReference type="SUPFAM" id="SSF82771">
    <property type="entry name" value="GIY-YIG endonuclease"/>
    <property type="match status" value="1"/>
</dbReference>
<dbReference type="PROSITE" id="PS50164">
    <property type="entry name" value="GIY_YIG"/>
    <property type="match status" value="1"/>
</dbReference>
<evidence type="ECO:0000256" key="2">
    <source>
        <dbReference type="SAM" id="MobiDB-lite"/>
    </source>
</evidence>
<dbReference type="RefSeq" id="WP_136429217.1">
    <property type="nucleotide sequence ID" value="NZ_SSSM01000006.1"/>
</dbReference>
<dbReference type="CDD" id="cd10456">
    <property type="entry name" value="GIY-YIG_UPF0213"/>
    <property type="match status" value="1"/>
</dbReference>
<comment type="caution">
    <text evidence="4">The sequence shown here is derived from an EMBL/GenBank/DDBJ whole genome shotgun (WGS) entry which is preliminary data.</text>
</comment>
<sequence length="126" mass="14333">MAWTYILECADKSLYIGSTRDLDQRMFDHETGVGAAYTRTRLPVQLVAAFESDTIGEAFEFEKRIQRWSRAKKIALIEGRLDDLNRLNRKGHPPSLVSPESSNPGGRGQGSHEMRRTSSRRLNPKE</sequence>
<dbReference type="InterPro" id="IPR035901">
    <property type="entry name" value="GIY-YIG_endonuc_sf"/>
</dbReference>
<organism evidence="4 5">
    <name type="scientific">Naasia lichenicola</name>
    <dbReference type="NCBI Taxonomy" id="2565933"/>
    <lineage>
        <taxon>Bacteria</taxon>
        <taxon>Bacillati</taxon>
        <taxon>Actinomycetota</taxon>
        <taxon>Actinomycetes</taxon>
        <taxon>Micrococcales</taxon>
        <taxon>Microbacteriaceae</taxon>
        <taxon>Naasia</taxon>
    </lineage>
</organism>
<reference evidence="4 5" key="1">
    <citation type="submission" date="2019-04" db="EMBL/GenBank/DDBJ databases">
        <authorList>
            <person name="Jiang L."/>
        </authorList>
    </citation>
    <scope>NUCLEOTIDE SEQUENCE [LARGE SCALE GENOMIC DNA]</scope>
    <source>
        <strain evidence="4 5">YIM 131853</strain>
    </source>
</reference>
<dbReference type="Proteomes" id="UP000309133">
    <property type="component" value="Unassembled WGS sequence"/>
</dbReference>
<evidence type="ECO:0000259" key="3">
    <source>
        <dbReference type="PROSITE" id="PS50164"/>
    </source>
</evidence>
<dbReference type="PANTHER" id="PTHR34477:SF1">
    <property type="entry name" value="UPF0213 PROTEIN YHBQ"/>
    <property type="match status" value="1"/>
</dbReference>
<evidence type="ECO:0000256" key="1">
    <source>
        <dbReference type="ARBA" id="ARBA00007435"/>
    </source>
</evidence>
<feature type="region of interest" description="Disordered" evidence="2">
    <location>
        <begin position="85"/>
        <end position="126"/>
    </location>
</feature>
<dbReference type="InterPro" id="IPR050190">
    <property type="entry name" value="UPF0213_domain"/>
</dbReference>
<dbReference type="OrthoDB" id="9797095at2"/>
<keyword evidence="5" id="KW-1185">Reference proteome</keyword>
<protein>
    <submittedName>
        <fullName evidence="4">GIY-YIG nuclease family protein</fullName>
    </submittedName>
</protein>
<evidence type="ECO:0000313" key="4">
    <source>
        <dbReference type="EMBL" id="THG28742.1"/>
    </source>
</evidence>
<accession>A0A4S4FG56</accession>
<comment type="similarity">
    <text evidence="1">Belongs to the UPF0213 family.</text>
</comment>
<name>A0A4S4FG56_9MICO</name>
<gene>
    <name evidence="4" type="ORF">E6C64_18355</name>
</gene>
<dbReference type="EMBL" id="SSSM01000006">
    <property type="protein sequence ID" value="THG28742.1"/>
    <property type="molecule type" value="Genomic_DNA"/>
</dbReference>
<dbReference type="PANTHER" id="PTHR34477">
    <property type="entry name" value="UPF0213 PROTEIN YHBQ"/>
    <property type="match status" value="1"/>
</dbReference>
<dbReference type="InterPro" id="IPR000305">
    <property type="entry name" value="GIY-YIG_endonuc"/>
</dbReference>
<dbReference type="Gene3D" id="3.40.1440.10">
    <property type="entry name" value="GIY-YIG endonuclease"/>
    <property type="match status" value="1"/>
</dbReference>
<dbReference type="AlphaFoldDB" id="A0A4S4FG56"/>